<evidence type="ECO:0000313" key="7">
    <source>
        <dbReference type="Proteomes" id="UP000569732"/>
    </source>
</evidence>
<feature type="transmembrane region" description="Helical" evidence="5">
    <location>
        <begin position="34"/>
        <end position="55"/>
    </location>
</feature>
<evidence type="ECO:0000256" key="1">
    <source>
        <dbReference type="ARBA" id="ARBA00004141"/>
    </source>
</evidence>
<evidence type="ECO:0000256" key="4">
    <source>
        <dbReference type="ARBA" id="ARBA00023136"/>
    </source>
</evidence>
<evidence type="ECO:0000256" key="2">
    <source>
        <dbReference type="ARBA" id="ARBA00022692"/>
    </source>
</evidence>
<dbReference type="InterPro" id="IPR052719">
    <property type="entry name" value="CvpA-like"/>
</dbReference>
<dbReference type="GO" id="GO:0016020">
    <property type="term" value="C:membrane"/>
    <property type="evidence" value="ECO:0007669"/>
    <property type="project" value="UniProtKB-SubCell"/>
</dbReference>
<feature type="transmembrane region" description="Helical" evidence="5">
    <location>
        <begin position="6"/>
        <end position="22"/>
    </location>
</feature>
<keyword evidence="3 5" id="KW-1133">Transmembrane helix</keyword>
<evidence type="ECO:0000256" key="5">
    <source>
        <dbReference type="SAM" id="Phobius"/>
    </source>
</evidence>
<organism evidence="6 7">
    <name type="scientific">Spartinivicinus marinus</name>
    <dbReference type="NCBI Taxonomy" id="2994442"/>
    <lineage>
        <taxon>Bacteria</taxon>
        <taxon>Pseudomonadati</taxon>
        <taxon>Pseudomonadota</taxon>
        <taxon>Gammaproteobacteria</taxon>
        <taxon>Oceanospirillales</taxon>
        <taxon>Zooshikellaceae</taxon>
        <taxon>Spartinivicinus</taxon>
    </lineage>
</organism>
<dbReference type="RefSeq" id="WP_180568541.1">
    <property type="nucleotide sequence ID" value="NZ_JACCKB010000014.1"/>
</dbReference>
<name>A0A853I1M0_9GAMM</name>
<keyword evidence="2 5" id="KW-0812">Transmembrane</keyword>
<protein>
    <submittedName>
        <fullName evidence="6">CvpA family protein</fullName>
    </submittedName>
</protein>
<feature type="transmembrane region" description="Helical" evidence="5">
    <location>
        <begin position="102"/>
        <end position="126"/>
    </location>
</feature>
<accession>A0A853I1M0</accession>
<proteinExistence type="predicted"/>
<dbReference type="GO" id="GO:0009403">
    <property type="term" value="P:toxin biosynthetic process"/>
    <property type="evidence" value="ECO:0007669"/>
    <property type="project" value="InterPro"/>
</dbReference>
<keyword evidence="4 5" id="KW-0472">Membrane</keyword>
<comment type="caution">
    <text evidence="6">The sequence shown here is derived from an EMBL/GenBank/DDBJ whole genome shotgun (WGS) entry which is preliminary data.</text>
</comment>
<evidence type="ECO:0000256" key="3">
    <source>
        <dbReference type="ARBA" id="ARBA00022989"/>
    </source>
</evidence>
<dbReference type="AlphaFoldDB" id="A0A853I1M0"/>
<dbReference type="EMBL" id="JACCKB010000014">
    <property type="protein sequence ID" value="NYZ66519.1"/>
    <property type="molecule type" value="Genomic_DNA"/>
</dbReference>
<sequence>MSLIWVDWLIIGIIVISSLLSIRRGFFQEAVSMLAWLAAIIVAWMFGGSLSLLFADYVATPSVRVVLACIVLFLATLLLGAIVSKLFGELVKATGFTGTDRFLGIVLGAGRGALCVVLLVGVASLLPVQQDSWWQQSQLIPHFLTIADWSRHHLMELIAPYINTNAQ</sequence>
<reference evidence="6 7" key="1">
    <citation type="submission" date="2020-07" db="EMBL/GenBank/DDBJ databases">
        <title>Endozoicomonas sp. nov., isolated from sediment.</title>
        <authorList>
            <person name="Gu T."/>
        </authorList>
    </citation>
    <scope>NUCLEOTIDE SEQUENCE [LARGE SCALE GENOMIC DNA]</scope>
    <source>
        <strain evidence="6 7">SM1973</strain>
    </source>
</reference>
<gene>
    <name evidence="6" type="ORF">H0A36_10900</name>
</gene>
<dbReference type="PANTHER" id="PTHR36926">
    <property type="entry name" value="COLICIN V PRODUCTION PROTEIN"/>
    <property type="match status" value="1"/>
</dbReference>
<keyword evidence="7" id="KW-1185">Reference proteome</keyword>
<comment type="subcellular location">
    <subcellularLocation>
        <location evidence="1">Membrane</location>
        <topology evidence="1">Multi-pass membrane protein</topology>
    </subcellularLocation>
</comment>
<dbReference type="InterPro" id="IPR003825">
    <property type="entry name" value="Colicin-V_CvpA"/>
</dbReference>
<dbReference type="PANTHER" id="PTHR36926:SF1">
    <property type="entry name" value="COLICIN V PRODUCTION PROTEIN"/>
    <property type="match status" value="1"/>
</dbReference>
<evidence type="ECO:0000313" key="6">
    <source>
        <dbReference type="EMBL" id="NYZ66519.1"/>
    </source>
</evidence>
<dbReference type="Proteomes" id="UP000569732">
    <property type="component" value="Unassembled WGS sequence"/>
</dbReference>
<feature type="transmembrane region" description="Helical" evidence="5">
    <location>
        <begin position="61"/>
        <end position="82"/>
    </location>
</feature>
<dbReference type="Pfam" id="PF02674">
    <property type="entry name" value="Colicin_V"/>
    <property type="match status" value="1"/>
</dbReference>